<dbReference type="EMBL" id="CP002583">
    <property type="protein sequence ID" value="ADZ89436.1"/>
    <property type="molecule type" value="Genomic_DNA"/>
</dbReference>
<dbReference type="PATRIC" id="fig|717774.3.peg.136"/>
<dbReference type="SUPFAM" id="SSF46785">
    <property type="entry name" value="Winged helix' DNA-binding domain"/>
    <property type="match status" value="1"/>
</dbReference>
<dbReference type="PROSITE" id="PS51118">
    <property type="entry name" value="HTH_HXLR"/>
    <property type="match status" value="1"/>
</dbReference>
<evidence type="ECO:0000256" key="2">
    <source>
        <dbReference type="ARBA" id="ARBA00023125"/>
    </source>
</evidence>
<evidence type="ECO:0000313" key="6">
    <source>
        <dbReference type="Proteomes" id="UP000001062"/>
    </source>
</evidence>
<dbReference type="eggNOG" id="COG1733">
    <property type="taxonomic scope" value="Bacteria"/>
</dbReference>
<dbReference type="Pfam" id="PF01638">
    <property type="entry name" value="HxlR"/>
    <property type="match status" value="1"/>
</dbReference>
<dbReference type="KEGG" id="mme:Marme_0132"/>
<feature type="domain" description="HTH hxlR-type" evidence="4">
    <location>
        <begin position="17"/>
        <end position="117"/>
    </location>
</feature>
<keyword evidence="6" id="KW-1185">Reference proteome</keyword>
<sequence length="123" mass="13948">MTTLLPHSDEADCIPPCPMVDFVNIVSGKWAIPILYRLIVTTNAVRFGTLQRAVAPITQKELTKQLRAFEDIGLVKRTAYPEMPPRVEYQITELGRTLKPTLDSLANWMTEHKSDLLEKKSQP</sequence>
<accession>F2JVH8</accession>
<dbReference type="STRING" id="717774.Marme_0132"/>
<dbReference type="RefSeq" id="WP_013659343.1">
    <property type="nucleotide sequence ID" value="NC_015276.1"/>
</dbReference>
<evidence type="ECO:0000256" key="3">
    <source>
        <dbReference type="ARBA" id="ARBA00023163"/>
    </source>
</evidence>
<protein>
    <submittedName>
        <fullName evidence="5">Transcriptional regulator, HxlR family</fullName>
    </submittedName>
</protein>
<keyword evidence="2" id="KW-0238">DNA-binding</keyword>
<dbReference type="PANTHER" id="PTHR33204">
    <property type="entry name" value="TRANSCRIPTIONAL REGULATOR, MARR FAMILY"/>
    <property type="match status" value="1"/>
</dbReference>
<dbReference type="InterPro" id="IPR036388">
    <property type="entry name" value="WH-like_DNA-bd_sf"/>
</dbReference>
<evidence type="ECO:0000313" key="5">
    <source>
        <dbReference type="EMBL" id="ADZ89436.1"/>
    </source>
</evidence>
<reference evidence="5 6" key="1">
    <citation type="journal article" date="2012" name="Stand. Genomic Sci.">
        <title>Complete genome sequence of the melanogenic marine bacterium Marinomonas mediterranea type strain (MMB-1(T)).</title>
        <authorList>
            <person name="Lucas-Elio P."/>
            <person name="Goodwin L."/>
            <person name="Woyke T."/>
            <person name="Pitluck S."/>
            <person name="Nolan M."/>
            <person name="Kyrpides N.C."/>
            <person name="Detter J.C."/>
            <person name="Copeland A."/>
            <person name="Teshima H."/>
            <person name="Bruce D."/>
            <person name="Detter C."/>
            <person name="Tapia R."/>
            <person name="Han S."/>
            <person name="Land M.L."/>
            <person name="Ivanova N."/>
            <person name="Mikhailova N."/>
            <person name="Johnston A.W."/>
            <person name="Sanchez-Amat A."/>
        </authorList>
    </citation>
    <scope>NUCLEOTIDE SEQUENCE [LARGE SCALE GENOMIC DNA]</scope>
    <source>
        <strain evidence="6">ATCC 700492 / JCM 21426 / NBRC 103028 / MMB-1</strain>
    </source>
</reference>
<dbReference type="InterPro" id="IPR036390">
    <property type="entry name" value="WH_DNA-bd_sf"/>
</dbReference>
<proteinExistence type="predicted"/>
<organism evidence="5 6">
    <name type="scientific">Marinomonas mediterranea (strain ATCC 700492 / JCM 21426 / NBRC 103028 / MMB-1)</name>
    <dbReference type="NCBI Taxonomy" id="717774"/>
    <lineage>
        <taxon>Bacteria</taxon>
        <taxon>Pseudomonadati</taxon>
        <taxon>Pseudomonadota</taxon>
        <taxon>Gammaproteobacteria</taxon>
        <taxon>Oceanospirillales</taxon>
        <taxon>Oceanospirillaceae</taxon>
        <taxon>Marinomonas</taxon>
    </lineage>
</organism>
<evidence type="ECO:0000259" key="4">
    <source>
        <dbReference type="PROSITE" id="PS51118"/>
    </source>
</evidence>
<keyword evidence="1" id="KW-0805">Transcription regulation</keyword>
<name>F2JVH8_MARM1</name>
<dbReference type="InterPro" id="IPR002577">
    <property type="entry name" value="HTH_HxlR"/>
</dbReference>
<dbReference type="AlphaFoldDB" id="F2JVH8"/>
<dbReference type="Gene3D" id="1.10.10.10">
    <property type="entry name" value="Winged helix-like DNA-binding domain superfamily/Winged helix DNA-binding domain"/>
    <property type="match status" value="1"/>
</dbReference>
<gene>
    <name evidence="5" type="ordered locus">Marme_0132</name>
</gene>
<evidence type="ECO:0000256" key="1">
    <source>
        <dbReference type="ARBA" id="ARBA00023015"/>
    </source>
</evidence>
<dbReference type="OrthoDB" id="9807069at2"/>
<dbReference type="Proteomes" id="UP000001062">
    <property type="component" value="Chromosome"/>
</dbReference>
<keyword evidence="3" id="KW-0804">Transcription</keyword>
<dbReference type="HOGENOM" id="CLU_111585_5_3_6"/>
<dbReference type="GO" id="GO:0003677">
    <property type="term" value="F:DNA binding"/>
    <property type="evidence" value="ECO:0007669"/>
    <property type="project" value="UniProtKB-KW"/>
</dbReference>